<evidence type="ECO:0000256" key="4">
    <source>
        <dbReference type="ARBA" id="ARBA00023242"/>
    </source>
</evidence>
<dbReference type="GO" id="GO:0005634">
    <property type="term" value="C:nucleus"/>
    <property type="evidence" value="ECO:0007669"/>
    <property type="project" value="UniProtKB-SubCell"/>
</dbReference>
<dbReference type="EMBL" id="KI913952">
    <property type="protein sequence ID" value="ETW09659.1"/>
    <property type="molecule type" value="Genomic_DNA"/>
</dbReference>
<evidence type="ECO:0000256" key="3">
    <source>
        <dbReference type="ARBA" id="ARBA00023163"/>
    </source>
</evidence>
<dbReference type="AlphaFoldDB" id="A0A024UTH4"/>
<keyword evidence="2" id="KW-0805">Transcription regulation</keyword>
<dbReference type="PANTHER" id="PTHR11380">
    <property type="entry name" value="TRANSCRIPTION INITIATION FACTOR TFIID/SUPT3-RELATED"/>
    <property type="match status" value="1"/>
</dbReference>
<sequence>MEDASAAVDEYGLRGIATLPLMEQVHRLLHAISMKYPYKETAAWKTLPLDAKRQILLYIKANKPKTGEHTPSLSFAPPPSDTQDDDYDNEGLLTTDDKGGVEPPPTTSSVDDDGNPQLATAKSTEKAPVAASDPYLAALRTEHSQPVGPPKYQMTWKVKHIPKSVSFKCSCGAVHRTETGNAVLDEVRVMMTTFGDVDTPCNATAAVVQAIVQKQVKSALLKSSLKQYSLLDFTKLFHDEAMYYARWKEFKSNTKDDEDDGGPDDVELSDDLVDELDMFASYESMELNAFQQYFLERMKFADKRTQSMDPSTYLDFSKKRSTNFMAHTKPFLDWLGLPAMSKACIEFLNFVVYNKIGRLVEEAIKLKRQGQLDTLPGALMAADVKAVPLTEAEPSPPLHVNAKKRNRDETLDDKAAAQPPMKRPAPPPARLKRLR</sequence>
<reference evidence="6" key="1">
    <citation type="submission" date="2013-12" db="EMBL/GenBank/DDBJ databases">
        <title>The Genome Sequence of Aphanomyces invadans NJM9701.</title>
        <authorList>
            <consortium name="The Broad Institute Genomics Platform"/>
            <person name="Russ C."/>
            <person name="Tyler B."/>
            <person name="van West P."/>
            <person name="Dieguez-Uribeondo J."/>
            <person name="Young S.K."/>
            <person name="Zeng Q."/>
            <person name="Gargeya S."/>
            <person name="Fitzgerald M."/>
            <person name="Abouelleil A."/>
            <person name="Alvarado L."/>
            <person name="Chapman S.B."/>
            <person name="Gainer-Dewar J."/>
            <person name="Goldberg J."/>
            <person name="Griggs A."/>
            <person name="Gujja S."/>
            <person name="Hansen M."/>
            <person name="Howarth C."/>
            <person name="Imamovic A."/>
            <person name="Ireland A."/>
            <person name="Larimer J."/>
            <person name="McCowan C."/>
            <person name="Murphy C."/>
            <person name="Pearson M."/>
            <person name="Poon T.W."/>
            <person name="Priest M."/>
            <person name="Roberts A."/>
            <person name="Saif S."/>
            <person name="Shea T."/>
            <person name="Sykes S."/>
            <person name="Wortman J."/>
            <person name="Nusbaum C."/>
            <person name="Birren B."/>
        </authorList>
    </citation>
    <scope>NUCLEOTIDE SEQUENCE [LARGE SCALE GENOMIC DNA]</scope>
    <source>
        <strain evidence="6">NJM9701</strain>
    </source>
</reference>
<evidence type="ECO:0000256" key="5">
    <source>
        <dbReference type="SAM" id="MobiDB-lite"/>
    </source>
</evidence>
<dbReference type="PANTHER" id="PTHR11380:SF5">
    <property type="entry name" value="TRANSCRIPTION INITIATION FACTOR TFIID SUBUNIT 13"/>
    <property type="match status" value="1"/>
</dbReference>
<dbReference type="STRING" id="157072.A0A024UTH4"/>
<comment type="subcellular location">
    <subcellularLocation>
        <location evidence="1">Nucleus</location>
    </subcellularLocation>
</comment>
<dbReference type="OrthoDB" id="66982at2759"/>
<feature type="region of interest" description="Disordered" evidence="5">
    <location>
        <begin position="390"/>
        <end position="435"/>
    </location>
</feature>
<evidence type="ECO:0000256" key="1">
    <source>
        <dbReference type="ARBA" id="ARBA00004123"/>
    </source>
</evidence>
<dbReference type="GO" id="GO:0006366">
    <property type="term" value="P:transcription by RNA polymerase II"/>
    <property type="evidence" value="ECO:0007669"/>
    <property type="project" value="InterPro"/>
</dbReference>
<dbReference type="GeneID" id="20077225"/>
<evidence type="ECO:0000313" key="6">
    <source>
        <dbReference type="EMBL" id="ETW09659.1"/>
    </source>
</evidence>
<feature type="region of interest" description="Disordered" evidence="5">
    <location>
        <begin position="65"/>
        <end position="130"/>
    </location>
</feature>
<protein>
    <submittedName>
        <fullName evidence="6">Uncharacterized protein</fullName>
    </submittedName>
</protein>
<dbReference type="VEuPathDB" id="FungiDB:H310_00175"/>
<name>A0A024UTH4_9STRA</name>
<accession>A0A024UTH4</accession>
<keyword evidence="3" id="KW-0804">Transcription</keyword>
<feature type="compositionally biased region" description="Basic and acidic residues" evidence="5">
    <location>
        <begin position="406"/>
        <end position="415"/>
    </location>
</feature>
<proteinExistence type="predicted"/>
<dbReference type="InterPro" id="IPR003195">
    <property type="entry name" value="TFIID_TAF13"/>
</dbReference>
<gene>
    <name evidence="6" type="ORF">H310_00175</name>
</gene>
<dbReference type="eggNOG" id="KOG3902">
    <property type="taxonomic scope" value="Eukaryota"/>
</dbReference>
<keyword evidence="4" id="KW-0539">Nucleus</keyword>
<evidence type="ECO:0000256" key="2">
    <source>
        <dbReference type="ARBA" id="ARBA00023015"/>
    </source>
</evidence>
<dbReference type="RefSeq" id="XP_008861070.1">
    <property type="nucleotide sequence ID" value="XM_008862848.1"/>
</dbReference>
<organism evidence="6">
    <name type="scientific">Aphanomyces invadans</name>
    <dbReference type="NCBI Taxonomy" id="157072"/>
    <lineage>
        <taxon>Eukaryota</taxon>
        <taxon>Sar</taxon>
        <taxon>Stramenopiles</taxon>
        <taxon>Oomycota</taxon>
        <taxon>Saprolegniomycetes</taxon>
        <taxon>Saprolegniales</taxon>
        <taxon>Verrucalvaceae</taxon>
        <taxon>Aphanomyces</taxon>
    </lineage>
</organism>